<protein>
    <submittedName>
        <fullName evidence="1">Flagellar protein FliS</fullName>
    </submittedName>
</protein>
<accession>A0A5S3Y457</accession>
<sequence length="47" mass="5316">MYNAKVKNYQKEALKTRVAGADRYEIIQMLMAGAIEKMVVAKVAIEK</sequence>
<dbReference type="InterPro" id="IPR036584">
    <property type="entry name" value="FliS_sf"/>
</dbReference>
<dbReference type="EMBL" id="PNCG01001076">
    <property type="protein sequence ID" value="TMP66193.1"/>
    <property type="molecule type" value="Genomic_DNA"/>
</dbReference>
<keyword evidence="1" id="KW-0969">Cilium</keyword>
<reference evidence="2" key="2">
    <citation type="submission" date="2019-06" db="EMBL/GenBank/DDBJ databases">
        <title>Co-occurence of chitin degradation, pigmentation and bioactivity in marine Pseudoalteromonas.</title>
        <authorList>
            <person name="Sonnenschein E.C."/>
            <person name="Bech P.K."/>
        </authorList>
    </citation>
    <scope>NUCLEOTIDE SEQUENCE [LARGE SCALE GENOMIC DNA]</scope>
    <source>
        <strain evidence="2">S2897</strain>
    </source>
</reference>
<dbReference type="AlphaFoldDB" id="A0A5S3Y457"/>
<dbReference type="Proteomes" id="UP000305874">
    <property type="component" value="Unassembled WGS sequence"/>
</dbReference>
<evidence type="ECO:0000313" key="1">
    <source>
        <dbReference type="EMBL" id="TMP66193.1"/>
    </source>
</evidence>
<proteinExistence type="predicted"/>
<dbReference type="Gene3D" id="1.20.120.340">
    <property type="entry name" value="Flagellar protein FliS"/>
    <property type="match status" value="1"/>
</dbReference>
<feature type="non-terminal residue" evidence="1">
    <location>
        <position position="47"/>
    </location>
</feature>
<dbReference type="GO" id="GO:0044780">
    <property type="term" value="P:bacterial-type flagellum assembly"/>
    <property type="evidence" value="ECO:0007669"/>
    <property type="project" value="InterPro"/>
</dbReference>
<dbReference type="SUPFAM" id="SSF101116">
    <property type="entry name" value="Flagellar export chaperone FliS"/>
    <property type="match status" value="1"/>
</dbReference>
<organism evidence="1 2">
    <name type="scientific">Pseudoalteromonas ruthenica</name>
    <dbReference type="NCBI Taxonomy" id="151081"/>
    <lineage>
        <taxon>Bacteria</taxon>
        <taxon>Pseudomonadati</taxon>
        <taxon>Pseudomonadota</taxon>
        <taxon>Gammaproteobacteria</taxon>
        <taxon>Alteromonadales</taxon>
        <taxon>Pseudoalteromonadaceae</taxon>
        <taxon>Pseudoalteromonas</taxon>
    </lineage>
</organism>
<keyword evidence="1" id="KW-0282">Flagellum</keyword>
<name>A0A5S3Y457_9GAMM</name>
<keyword evidence="1" id="KW-0966">Cell projection</keyword>
<reference evidence="1 2" key="1">
    <citation type="submission" date="2017-12" db="EMBL/GenBank/DDBJ databases">
        <authorList>
            <person name="Paulsen S."/>
            <person name="Gram L.K."/>
        </authorList>
    </citation>
    <scope>NUCLEOTIDE SEQUENCE [LARGE SCALE GENOMIC DNA]</scope>
    <source>
        <strain evidence="1 2">S2897</strain>
    </source>
</reference>
<comment type="caution">
    <text evidence="1">The sequence shown here is derived from an EMBL/GenBank/DDBJ whole genome shotgun (WGS) entry which is preliminary data.</text>
</comment>
<gene>
    <name evidence="1" type="ORF">CWC05_23855</name>
</gene>
<evidence type="ECO:0000313" key="2">
    <source>
        <dbReference type="Proteomes" id="UP000305874"/>
    </source>
</evidence>